<dbReference type="EMBL" id="SJPW01000001">
    <property type="protein sequence ID" value="TWU60055.1"/>
    <property type="molecule type" value="Genomic_DNA"/>
</dbReference>
<accession>A0A5C6FGS1</accession>
<feature type="transmembrane region" description="Helical" evidence="1">
    <location>
        <begin position="352"/>
        <end position="374"/>
    </location>
</feature>
<keyword evidence="1" id="KW-1133">Transmembrane helix</keyword>
<keyword evidence="1" id="KW-0472">Membrane</keyword>
<evidence type="ECO:0000313" key="2">
    <source>
        <dbReference type="EMBL" id="TWU60055.1"/>
    </source>
</evidence>
<dbReference type="AlphaFoldDB" id="A0A5C6FGS1"/>
<organism evidence="2 3">
    <name type="scientific">Rubripirellula tenax</name>
    <dbReference type="NCBI Taxonomy" id="2528015"/>
    <lineage>
        <taxon>Bacteria</taxon>
        <taxon>Pseudomonadati</taxon>
        <taxon>Planctomycetota</taxon>
        <taxon>Planctomycetia</taxon>
        <taxon>Pirellulales</taxon>
        <taxon>Pirellulaceae</taxon>
        <taxon>Rubripirellula</taxon>
    </lineage>
</organism>
<comment type="caution">
    <text evidence="2">The sequence shown here is derived from an EMBL/GenBank/DDBJ whole genome shotgun (WGS) entry which is preliminary data.</text>
</comment>
<protein>
    <submittedName>
        <fullName evidence="2">Uncharacterized protein</fullName>
    </submittedName>
</protein>
<proteinExistence type="predicted"/>
<keyword evidence="1" id="KW-0812">Transmembrane</keyword>
<evidence type="ECO:0000313" key="3">
    <source>
        <dbReference type="Proteomes" id="UP000318288"/>
    </source>
</evidence>
<keyword evidence="3" id="KW-1185">Reference proteome</keyword>
<sequence length="1008" mass="110109">MSAMRNGPNSLQLLSHLEALLTQTAEPTRAEVEAAHTQASSAIRRVNERLTQAHQLIAGGRRAEAIEIAEGPPHVLDEIASLDSAIIRDWEHYTGQFGLPRFVPLRTDLASLLNGAYTAENQLEHLLRRHRTLSIGRANLRQRIATLSQLAAADPSSLQWTKSLGECQAIRIEQLVARASVATRAADLRCLNQLMSELQGTRWVMPVPKSLVDTVTGAIGKLQNRDSTTEAVVIAEHLQDAYASGDATRIGPLVRRFREIEKHVDAASVGDAMGPMMSVVQWHENDLAQQKVAAAQEQALSKVNHLSDQSEAGEIREVMEKIAATGADVPEDVRSVYVEKVKSDAKAKRTRAMLISGAAAAAMLVTVTVAAMIYRSLRAEAAVKLQVDAAEDALKKGDLKDLAQILRNAPVSDDRFAPLRQRLDELELVERTRAAAFTSDVESLRAQFATSDDVSEFDRLRTQVGDVADRAKTADEESVAAKLVEDLATSRTNRLDAVIAAARTMNARILGELKSFAPDSNANRKLRDWNIELQTALSDRWVRSESQLVSELSITSNQVADQRDLVAQRSTVEKSIERITDSVGDWKAWAALGNAADRMDPAVTGKFLSLARVVDEERSLWEGLDQWNRIASQWKLGQLLDANVESAAEVKKAAYAIKNAGLSDLPAAQKFLAAAEVATPMVARNRRTLDILLAQLKSAKMNNIGAIRLKAQSDQYAVWYYFKVAANGTAADSVSESSTGLLRIDALTDLALTRERADSVSASKIALPSDFASNREAYLTGEKPMWAPHVPIAHAITGQLETLPDNPDRWDSVFGNAYRDVMAATSVDPIVRYYLATGLLQIGAKGSWRLATIFADHLQIIEQEAISREVNWIAPADSEATTTRDFAATSLEKLAQLPLTNPSSTVSAMQSSLDFSINYVPYGWIDQASGRWIVRSPDRITSSGRSGKLLVRMPRATSARTEDASESEMVTIGSVREGTVILNDSIPDAAFRVGRPAWLAVESGVETR</sequence>
<reference evidence="2 3" key="1">
    <citation type="submission" date="2019-02" db="EMBL/GenBank/DDBJ databases">
        <title>Deep-cultivation of Planctomycetes and their phenomic and genomic characterization uncovers novel biology.</title>
        <authorList>
            <person name="Wiegand S."/>
            <person name="Jogler M."/>
            <person name="Boedeker C."/>
            <person name="Pinto D."/>
            <person name="Vollmers J."/>
            <person name="Rivas-Marin E."/>
            <person name="Kohn T."/>
            <person name="Peeters S.H."/>
            <person name="Heuer A."/>
            <person name="Rast P."/>
            <person name="Oberbeckmann S."/>
            <person name="Bunk B."/>
            <person name="Jeske O."/>
            <person name="Meyerdierks A."/>
            <person name="Storesund J.E."/>
            <person name="Kallscheuer N."/>
            <person name="Luecker S."/>
            <person name="Lage O.M."/>
            <person name="Pohl T."/>
            <person name="Merkel B.J."/>
            <person name="Hornburger P."/>
            <person name="Mueller R.-W."/>
            <person name="Bruemmer F."/>
            <person name="Labrenz M."/>
            <person name="Spormann A.M."/>
            <person name="Op Den Camp H."/>
            <person name="Overmann J."/>
            <person name="Amann R."/>
            <person name="Jetten M.S.M."/>
            <person name="Mascher T."/>
            <person name="Medema M.H."/>
            <person name="Devos D.P."/>
            <person name="Kaster A.-K."/>
            <person name="Ovreas L."/>
            <person name="Rohde M."/>
            <person name="Galperin M.Y."/>
            <person name="Jogler C."/>
        </authorList>
    </citation>
    <scope>NUCLEOTIDE SEQUENCE [LARGE SCALE GENOMIC DNA]</scope>
    <source>
        <strain evidence="2 3">Poly51</strain>
    </source>
</reference>
<dbReference type="Proteomes" id="UP000318288">
    <property type="component" value="Unassembled WGS sequence"/>
</dbReference>
<name>A0A5C6FGS1_9BACT</name>
<gene>
    <name evidence="2" type="ORF">Poly51_03290</name>
</gene>
<evidence type="ECO:0000256" key="1">
    <source>
        <dbReference type="SAM" id="Phobius"/>
    </source>
</evidence>